<comment type="caution">
    <text evidence="7">Lacks conserved residue(s) required for the propagation of feature annotation.</text>
</comment>
<comment type="catalytic activity">
    <reaction evidence="7">
        <text>shikimate + ATP = 3-phosphoshikimate + ADP + H(+)</text>
        <dbReference type="Rhea" id="RHEA:13121"/>
        <dbReference type="ChEBI" id="CHEBI:15378"/>
        <dbReference type="ChEBI" id="CHEBI:30616"/>
        <dbReference type="ChEBI" id="CHEBI:36208"/>
        <dbReference type="ChEBI" id="CHEBI:145989"/>
        <dbReference type="ChEBI" id="CHEBI:456216"/>
        <dbReference type="EC" id="2.7.1.71"/>
    </reaction>
</comment>
<keyword evidence="7" id="KW-0963">Cytoplasm</keyword>
<dbReference type="GO" id="GO:0005829">
    <property type="term" value="C:cytosol"/>
    <property type="evidence" value="ECO:0007669"/>
    <property type="project" value="TreeGrafter"/>
</dbReference>
<name>A0A9D1V9W8_9BACT</name>
<keyword evidence="4 7" id="KW-0418">Kinase</keyword>
<dbReference type="InterPro" id="IPR031322">
    <property type="entry name" value="Shikimate/glucono_kinase"/>
</dbReference>
<reference evidence="8" key="2">
    <citation type="submission" date="2021-04" db="EMBL/GenBank/DDBJ databases">
        <authorList>
            <person name="Gilroy R."/>
        </authorList>
    </citation>
    <scope>NUCLEOTIDE SEQUENCE</scope>
    <source>
        <strain evidence="8">14975</strain>
    </source>
</reference>
<dbReference type="Pfam" id="PF01202">
    <property type="entry name" value="SKI"/>
    <property type="match status" value="1"/>
</dbReference>
<evidence type="ECO:0000313" key="8">
    <source>
        <dbReference type="EMBL" id="HIX19261.1"/>
    </source>
</evidence>
<reference evidence="8" key="1">
    <citation type="journal article" date="2021" name="PeerJ">
        <title>Extensive microbial diversity within the chicken gut microbiome revealed by metagenomics and culture.</title>
        <authorList>
            <person name="Gilroy R."/>
            <person name="Ravi A."/>
            <person name="Getino M."/>
            <person name="Pursley I."/>
            <person name="Horton D.L."/>
            <person name="Alikhan N.F."/>
            <person name="Baker D."/>
            <person name="Gharbi K."/>
            <person name="Hall N."/>
            <person name="Watson M."/>
            <person name="Adriaenssens E.M."/>
            <person name="Foster-Nyarko E."/>
            <person name="Jarju S."/>
            <person name="Secka A."/>
            <person name="Antonio M."/>
            <person name="Oren A."/>
            <person name="Chaudhuri R.R."/>
            <person name="La Ragione R."/>
            <person name="Hildebrand F."/>
            <person name="Pallen M.J."/>
        </authorList>
    </citation>
    <scope>NUCLEOTIDE SEQUENCE</scope>
    <source>
        <strain evidence="8">14975</strain>
    </source>
</reference>
<feature type="binding site" evidence="7">
    <location>
        <position position="132"/>
    </location>
    <ligand>
        <name>ATP</name>
        <dbReference type="ChEBI" id="CHEBI:30616"/>
    </ligand>
</feature>
<evidence type="ECO:0000256" key="4">
    <source>
        <dbReference type="ARBA" id="ARBA00022777"/>
    </source>
</evidence>
<dbReference type="PANTHER" id="PTHR21087">
    <property type="entry name" value="SHIKIMATE KINASE"/>
    <property type="match status" value="1"/>
</dbReference>
<comment type="subunit">
    <text evidence="7">Monomer.</text>
</comment>
<comment type="similarity">
    <text evidence="7">Belongs to the shikimate kinase family.</text>
</comment>
<comment type="caution">
    <text evidence="8">The sequence shown here is derived from an EMBL/GenBank/DDBJ whole genome shotgun (WGS) entry which is preliminary data.</text>
</comment>
<keyword evidence="1 7" id="KW-0028">Amino-acid biosynthesis</keyword>
<keyword evidence="7" id="KW-0460">Magnesium</keyword>
<dbReference type="PANTHER" id="PTHR21087:SF16">
    <property type="entry name" value="SHIKIMATE KINASE 1, CHLOROPLASTIC"/>
    <property type="match status" value="1"/>
</dbReference>
<dbReference type="EMBL" id="DXFQ01000022">
    <property type="protein sequence ID" value="HIX19261.1"/>
    <property type="molecule type" value="Genomic_DNA"/>
</dbReference>
<feature type="binding site" evidence="7">
    <location>
        <position position="151"/>
    </location>
    <ligand>
        <name>substrate</name>
    </ligand>
</feature>
<accession>A0A9D1V9W8</accession>
<dbReference type="AlphaFoldDB" id="A0A9D1V9W8"/>
<keyword evidence="3 7" id="KW-0547">Nucleotide-binding</keyword>
<dbReference type="GO" id="GO:0009073">
    <property type="term" value="P:aromatic amino acid family biosynthetic process"/>
    <property type="evidence" value="ECO:0007669"/>
    <property type="project" value="UniProtKB-KW"/>
</dbReference>
<evidence type="ECO:0000256" key="1">
    <source>
        <dbReference type="ARBA" id="ARBA00022605"/>
    </source>
</evidence>
<dbReference type="GO" id="GO:0004765">
    <property type="term" value="F:shikimate kinase activity"/>
    <property type="evidence" value="ECO:0007669"/>
    <property type="project" value="UniProtKB-UniRule"/>
</dbReference>
<comment type="pathway">
    <text evidence="7">Metabolic intermediate biosynthesis; chorismate biosynthesis; chorismate from D-erythrose 4-phosphate and phosphoenolpyruvate: step 5/7.</text>
</comment>
<evidence type="ECO:0000256" key="6">
    <source>
        <dbReference type="ARBA" id="ARBA00023141"/>
    </source>
</evidence>
<evidence type="ECO:0000256" key="5">
    <source>
        <dbReference type="ARBA" id="ARBA00022840"/>
    </source>
</evidence>
<dbReference type="PRINTS" id="PR01100">
    <property type="entry name" value="SHIKIMTKNASE"/>
</dbReference>
<comment type="cofactor">
    <cofactor evidence="7">
        <name>Mg(2+)</name>
        <dbReference type="ChEBI" id="CHEBI:18420"/>
    </cofactor>
    <text evidence="7">Binds 1 Mg(2+) ion per subunit.</text>
</comment>
<dbReference type="InterPro" id="IPR027417">
    <property type="entry name" value="P-loop_NTPase"/>
</dbReference>
<evidence type="ECO:0000256" key="7">
    <source>
        <dbReference type="HAMAP-Rule" id="MF_00109"/>
    </source>
</evidence>
<feature type="binding site" evidence="7">
    <location>
        <position position="43"/>
    </location>
    <ligand>
        <name>substrate</name>
    </ligand>
</feature>
<evidence type="ECO:0000313" key="9">
    <source>
        <dbReference type="Proteomes" id="UP000823964"/>
    </source>
</evidence>
<keyword evidence="5 7" id="KW-0067">ATP-binding</keyword>
<dbReference type="GO" id="GO:0005524">
    <property type="term" value="F:ATP binding"/>
    <property type="evidence" value="ECO:0007669"/>
    <property type="project" value="UniProtKB-UniRule"/>
</dbReference>
<feature type="binding site" evidence="7">
    <location>
        <position position="94"/>
    </location>
    <ligand>
        <name>substrate</name>
    </ligand>
</feature>
<protein>
    <recommendedName>
        <fullName evidence="7">Shikimate kinase</fullName>
        <shortName evidence="7">SK</shortName>
        <ecNumber evidence="7">2.7.1.71</ecNumber>
    </recommendedName>
</protein>
<dbReference type="InterPro" id="IPR000623">
    <property type="entry name" value="Shikimate_kinase/TSH1"/>
</dbReference>
<keyword evidence="2 7" id="KW-0808">Transferase</keyword>
<gene>
    <name evidence="7" type="primary">aroK</name>
    <name evidence="8" type="ORF">H9862_01510</name>
</gene>
<evidence type="ECO:0000256" key="3">
    <source>
        <dbReference type="ARBA" id="ARBA00022741"/>
    </source>
</evidence>
<dbReference type="Proteomes" id="UP000823964">
    <property type="component" value="Unassembled WGS sequence"/>
</dbReference>
<feature type="binding site" evidence="7">
    <location>
        <position position="25"/>
    </location>
    <ligand>
        <name>Mg(2+)</name>
        <dbReference type="ChEBI" id="CHEBI:18420"/>
    </ligand>
</feature>
<dbReference type="HAMAP" id="MF_00109">
    <property type="entry name" value="Shikimate_kinase"/>
    <property type="match status" value="1"/>
</dbReference>
<dbReference type="GO" id="GO:0000287">
    <property type="term" value="F:magnesium ion binding"/>
    <property type="evidence" value="ECO:0007669"/>
    <property type="project" value="UniProtKB-UniRule"/>
</dbReference>
<dbReference type="SUPFAM" id="SSF52540">
    <property type="entry name" value="P-loop containing nucleoside triphosphate hydrolases"/>
    <property type="match status" value="1"/>
</dbReference>
<sequence>MPPRYQINTNGRPIILVGLMGCGKSTVGKELSRQTGMPLLDTDAVIEEQIGKSIPDIFAEYGEAHFRALETALLRYLDTQHDETRVPPIISTGGGTVIRDENRRLLRHIGFVVWLNVDVRILLQRTAGSNHRPLLQNADPEGTLRRLFNERRAAYAAASHLSLDCSHTNVFATARRICKAANRYFAALRRSHR</sequence>
<keyword evidence="7" id="KW-0479">Metal-binding</keyword>
<comment type="function">
    <text evidence="7">Catalyzes the specific phosphorylation of the 3-hydroxyl group of shikimic acid using ATP as a cosubstrate.</text>
</comment>
<feature type="binding site" evidence="7">
    <location>
        <position position="67"/>
    </location>
    <ligand>
        <name>substrate</name>
    </ligand>
</feature>
<feature type="binding site" evidence="7">
    <location>
        <begin position="21"/>
        <end position="26"/>
    </location>
    <ligand>
        <name>ATP</name>
        <dbReference type="ChEBI" id="CHEBI:30616"/>
    </ligand>
</feature>
<proteinExistence type="inferred from homology"/>
<dbReference type="GO" id="GO:0009423">
    <property type="term" value="P:chorismate biosynthetic process"/>
    <property type="evidence" value="ECO:0007669"/>
    <property type="project" value="UniProtKB-UniRule"/>
</dbReference>
<dbReference type="EC" id="2.7.1.71" evidence="7"/>
<keyword evidence="6 7" id="KW-0057">Aromatic amino acid biosynthesis</keyword>
<organism evidence="8 9">
    <name type="scientific">Candidatus Akkermansia intestinigallinarum</name>
    <dbReference type="NCBI Taxonomy" id="2838431"/>
    <lineage>
        <taxon>Bacteria</taxon>
        <taxon>Pseudomonadati</taxon>
        <taxon>Verrucomicrobiota</taxon>
        <taxon>Verrucomicrobiia</taxon>
        <taxon>Verrucomicrobiales</taxon>
        <taxon>Akkermansiaceae</taxon>
        <taxon>Akkermansia</taxon>
    </lineage>
</organism>
<dbReference type="Gene3D" id="3.40.50.300">
    <property type="entry name" value="P-loop containing nucleotide triphosphate hydrolases"/>
    <property type="match status" value="1"/>
</dbReference>
<comment type="subcellular location">
    <subcellularLocation>
        <location evidence="7">Cytoplasm</location>
    </subcellularLocation>
</comment>
<dbReference type="CDD" id="cd00464">
    <property type="entry name" value="SK"/>
    <property type="match status" value="1"/>
</dbReference>
<dbReference type="GO" id="GO:0008652">
    <property type="term" value="P:amino acid biosynthetic process"/>
    <property type="evidence" value="ECO:0007669"/>
    <property type="project" value="UniProtKB-KW"/>
</dbReference>
<evidence type="ECO:0000256" key="2">
    <source>
        <dbReference type="ARBA" id="ARBA00022679"/>
    </source>
</evidence>